<evidence type="ECO:0000313" key="3">
    <source>
        <dbReference type="Proteomes" id="UP000289152"/>
    </source>
</evidence>
<gene>
    <name evidence="2" type="ORF">M231_05880</name>
</gene>
<accession>A0A4Q1BH02</accession>
<dbReference type="Proteomes" id="UP000289152">
    <property type="component" value="Unassembled WGS sequence"/>
</dbReference>
<proteinExistence type="predicted"/>
<keyword evidence="3" id="KW-1185">Reference proteome</keyword>
<feature type="compositionally biased region" description="Polar residues" evidence="1">
    <location>
        <begin position="136"/>
        <end position="153"/>
    </location>
</feature>
<protein>
    <submittedName>
        <fullName evidence="2">Uncharacterized protein</fullName>
    </submittedName>
</protein>
<feature type="region of interest" description="Disordered" evidence="1">
    <location>
        <begin position="136"/>
        <end position="159"/>
    </location>
</feature>
<comment type="caution">
    <text evidence="2">The sequence shown here is derived from an EMBL/GenBank/DDBJ whole genome shotgun (WGS) entry which is preliminary data.</text>
</comment>
<name>A0A4Q1BH02_TREME</name>
<dbReference type="InParanoid" id="A0A4Q1BH02"/>
<sequence>MERISQARSNPTMGRAYHRYQERKERVRNSVVFSMSLRPISHRSHSTLGPNVIVDDVDAIQIKLYIAPFFPSHTETQGVTWFDGVLTYRQRRRSLHWSSRELGIYPDRQDGTRGPPASIRTVIIQSLDDIFAPLPVNQQSNAPNTRHSPSMSSHRPDRPYMVLPSAVVDRIIRGRRLLQSNALRSKNKVKTSDAAPSACPRKAFCDERNSTILSMPFLSPENPLWGSARRTPGVVKSQHKNMSSWAQSLPGRASCWNMVNTPGLQWDFYGSMTEDAQSIIDLYRQTEAGAKLNGVAITPDRLPDAFVRLGRGTRFTGAETMLPELWAVRSTIKAPQESLSLDDPNNSSPTPEPVEETPFHSSHNEDSTGSDRGEEEK</sequence>
<feature type="region of interest" description="Disordered" evidence="1">
    <location>
        <begin position="1"/>
        <end position="21"/>
    </location>
</feature>
<evidence type="ECO:0000313" key="2">
    <source>
        <dbReference type="EMBL" id="RXK36850.1"/>
    </source>
</evidence>
<dbReference type="AlphaFoldDB" id="A0A4Q1BH02"/>
<organism evidence="2 3">
    <name type="scientific">Tremella mesenterica</name>
    <name type="common">Jelly fungus</name>
    <dbReference type="NCBI Taxonomy" id="5217"/>
    <lineage>
        <taxon>Eukaryota</taxon>
        <taxon>Fungi</taxon>
        <taxon>Dikarya</taxon>
        <taxon>Basidiomycota</taxon>
        <taxon>Agaricomycotina</taxon>
        <taxon>Tremellomycetes</taxon>
        <taxon>Tremellales</taxon>
        <taxon>Tremellaceae</taxon>
        <taxon>Tremella</taxon>
    </lineage>
</organism>
<feature type="compositionally biased region" description="Basic and acidic residues" evidence="1">
    <location>
        <begin position="362"/>
        <end position="377"/>
    </location>
</feature>
<reference evidence="2 3" key="1">
    <citation type="submission" date="2016-06" db="EMBL/GenBank/DDBJ databases">
        <title>Evolution of pathogenesis and genome organization in the Tremellales.</title>
        <authorList>
            <person name="Cuomo C."/>
            <person name="Litvintseva A."/>
            <person name="Heitman J."/>
            <person name="Chen Y."/>
            <person name="Sun S."/>
            <person name="Springer D."/>
            <person name="Dromer F."/>
            <person name="Young S."/>
            <person name="Zeng Q."/>
            <person name="Chapman S."/>
            <person name="Gujja S."/>
            <person name="Saif S."/>
            <person name="Birren B."/>
        </authorList>
    </citation>
    <scope>NUCLEOTIDE SEQUENCE [LARGE SCALE GENOMIC DNA]</scope>
    <source>
        <strain evidence="2 3">ATCC 28783</strain>
    </source>
</reference>
<dbReference type="VEuPathDB" id="FungiDB:TREMEDRAFT_65123"/>
<feature type="compositionally biased region" description="Polar residues" evidence="1">
    <location>
        <begin position="1"/>
        <end position="12"/>
    </location>
</feature>
<evidence type="ECO:0000256" key="1">
    <source>
        <dbReference type="SAM" id="MobiDB-lite"/>
    </source>
</evidence>
<dbReference type="EMBL" id="SDIL01000085">
    <property type="protein sequence ID" value="RXK36850.1"/>
    <property type="molecule type" value="Genomic_DNA"/>
</dbReference>
<feature type="region of interest" description="Disordered" evidence="1">
    <location>
        <begin position="335"/>
        <end position="377"/>
    </location>
</feature>